<name>A0A8T1XZN3_9BRAS</name>
<organism evidence="1 2">
    <name type="scientific">Arabidopsis thaliana x Arabidopsis arenosa</name>
    <dbReference type="NCBI Taxonomy" id="1240361"/>
    <lineage>
        <taxon>Eukaryota</taxon>
        <taxon>Viridiplantae</taxon>
        <taxon>Streptophyta</taxon>
        <taxon>Embryophyta</taxon>
        <taxon>Tracheophyta</taxon>
        <taxon>Spermatophyta</taxon>
        <taxon>Magnoliopsida</taxon>
        <taxon>eudicotyledons</taxon>
        <taxon>Gunneridae</taxon>
        <taxon>Pentapetalae</taxon>
        <taxon>rosids</taxon>
        <taxon>malvids</taxon>
        <taxon>Brassicales</taxon>
        <taxon>Brassicaceae</taxon>
        <taxon>Camelineae</taxon>
        <taxon>Arabidopsis</taxon>
    </lineage>
</organism>
<dbReference type="AlphaFoldDB" id="A0A8T1XZN3"/>
<comment type="caution">
    <text evidence="1">The sequence shown here is derived from an EMBL/GenBank/DDBJ whole genome shotgun (WGS) entry which is preliminary data.</text>
</comment>
<reference evidence="1 2" key="1">
    <citation type="submission" date="2020-12" db="EMBL/GenBank/DDBJ databases">
        <title>Concerted genomic and epigenomic changes stabilize Arabidopsis allopolyploids.</title>
        <authorList>
            <person name="Chen Z."/>
        </authorList>
    </citation>
    <scope>NUCLEOTIDE SEQUENCE [LARGE SCALE GENOMIC DNA]</scope>
    <source>
        <strain evidence="1">Allo738</strain>
        <tissue evidence="1">Leaf</tissue>
    </source>
</reference>
<protein>
    <submittedName>
        <fullName evidence="1">Uncharacterized protein</fullName>
    </submittedName>
</protein>
<proteinExistence type="predicted"/>
<keyword evidence="2" id="KW-1185">Reference proteome</keyword>
<dbReference type="EMBL" id="JAEFBK010000012">
    <property type="protein sequence ID" value="KAG7540186.1"/>
    <property type="molecule type" value="Genomic_DNA"/>
</dbReference>
<accession>A0A8T1XZN3</accession>
<evidence type="ECO:0000313" key="2">
    <source>
        <dbReference type="Proteomes" id="UP000694240"/>
    </source>
</evidence>
<dbReference type="Proteomes" id="UP000694240">
    <property type="component" value="Chromosome 12"/>
</dbReference>
<evidence type="ECO:0000313" key="1">
    <source>
        <dbReference type="EMBL" id="KAG7540186.1"/>
    </source>
</evidence>
<sequence>MLSMEGISPGHPPSPEIHLLISLRRENQVLSMLLKLMITTDPKTHDFKMNQHQSKANILHRYKQIPIFSITSQTFFKIKHNQERLENDYLHNRQ</sequence>
<gene>
    <name evidence="1" type="ORF">ISN45_Aa07g004350</name>
</gene>